<dbReference type="CDD" id="cd00715">
    <property type="entry name" value="GPATase_N"/>
    <property type="match status" value="1"/>
</dbReference>
<dbReference type="GO" id="GO:0051539">
    <property type="term" value="F:4 iron, 4 sulfur cluster binding"/>
    <property type="evidence" value="ECO:0007669"/>
    <property type="project" value="UniProtKB-KW"/>
</dbReference>
<evidence type="ECO:0000256" key="10">
    <source>
        <dbReference type="PIRSR" id="PIRSR000485-2"/>
    </source>
</evidence>
<feature type="binding site" evidence="7 11">
    <location>
        <position position="248"/>
    </location>
    <ligand>
        <name>[4Fe-4S] cluster</name>
        <dbReference type="ChEBI" id="CHEBI:49883"/>
    </ligand>
</feature>
<dbReference type="Proteomes" id="UP000052020">
    <property type="component" value="Unassembled WGS sequence"/>
</dbReference>
<dbReference type="Gene3D" id="3.40.50.2020">
    <property type="match status" value="1"/>
</dbReference>
<evidence type="ECO:0000256" key="7">
    <source>
        <dbReference type="HAMAP-Rule" id="MF_01931"/>
    </source>
</evidence>
<comment type="similarity">
    <text evidence="2 7 8">In the C-terminal section; belongs to the purine/pyrimidine phosphoribosyltransferase family.</text>
</comment>
<keyword evidence="4 7" id="KW-0808">Transferase</keyword>
<dbReference type="SUPFAM" id="SSF56235">
    <property type="entry name" value="N-terminal nucleophile aminohydrolases (Ntn hydrolases)"/>
    <property type="match status" value="1"/>
</dbReference>
<feature type="binding site" evidence="7 10">
    <location>
        <position position="295"/>
    </location>
    <ligand>
        <name>Mg(2+)</name>
        <dbReference type="ChEBI" id="CHEBI:18420"/>
    </ligand>
</feature>
<evidence type="ECO:0000256" key="3">
    <source>
        <dbReference type="ARBA" id="ARBA00022676"/>
    </source>
</evidence>
<dbReference type="Gene3D" id="3.60.20.10">
    <property type="entry name" value="Glutamine Phosphoribosylpyrophosphate, subunit 1, domain 1"/>
    <property type="match status" value="1"/>
</dbReference>
<dbReference type="PROSITE" id="PS51278">
    <property type="entry name" value="GATASE_TYPE_2"/>
    <property type="match status" value="1"/>
</dbReference>
<dbReference type="CDD" id="cd06223">
    <property type="entry name" value="PRTases_typeI"/>
    <property type="match status" value="1"/>
</dbReference>
<evidence type="ECO:0000256" key="9">
    <source>
        <dbReference type="PIRSR" id="PIRSR000485-1"/>
    </source>
</evidence>
<dbReference type="PATRIC" id="fig|1704032.3.peg.340"/>
<keyword evidence="7 11" id="KW-0408">Iron</keyword>
<keyword evidence="7 10" id="KW-0460">Magnesium</keyword>
<dbReference type="GO" id="GO:0004044">
    <property type="term" value="F:amidophosphoribosyltransferase activity"/>
    <property type="evidence" value="ECO:0007669"/>
    <property type="project" value="UniProtKB-UniRule"/>
</dbReference>
<keyword evidence="5 7" id="KW-0658">Purine biosynthesis</keyword>
<evidence type="ECO:0000256" key="11">
    <source>
        <dbReference type="PIRSR" id="PIRSR000485-3"/>
    </source>
</evidence>
<dbReference type="InterPro" id="IPR029057">
    <property type="entry name" value="PRTase-like"/>
</dbReference>
<evidence type="ECO:0000256" key="8">
    <source>
        <dbReference type="PIRNR" id="PIRNR000485"/>
    </source>
</evidence>
<keyword evidence="7 10" id="KW-0479">Metal-binding</keyword>
<name>A0A0S7XNF7_9BACT</name>
<dbReference type="GO" id="GO:0000287">
    <property type="term" value="F:magnesium ion binding"/>
    <property type="evidence" value="ECO:0007669"/>
    <property type="project" value="UniProtKB-UniRule"/>
</dbReference>
<dbReference type="Pfam" id="PF13522">
    <property type="entry name" value="GATase_6"/>
    <property type="match status" value="1"/>
</dbReference>
<evidence type="ECO:0000256" key="1">
    <source>
        <dbReference type="ARBA" id="ARBA00005209"/>
    </source>
</evidence>
<dbReference type="SUPFAM" id="SSF53271">
    <property type="entry name" value="PRTase-like"/>
    <property type="match status" value="1"/>
</dbReference>
<keyword evidence="6 7" id="KW-0315">Glutamine amidotransferase</keyword>
<evidence type="ECO:0000256" key="6">
    <source>
        <dbReference type="ARBA" id="ARBA00022962"/>
    </source>
</evidence>
<dbReference type="GO" id="GO:0009113">
    <property type="term" value="P:purine nucleobase biosynthetic process"/>
    <property type="evidence" value="ECO:0007669"/>
    <property type="project" value="UniProtKB-UniRule"/>
</dbReference>
<dbReference type="NCBIfam" id="TIGR01134">
    <property type="entry name" value="purF"/>
    <property type="match status" value="1"/>
</dbReference>
<dbReference type="InterPro" id="IPR035584">
    <property type="entry name" value="PurF_N"/>
</dbReference>
<feature type="binding site" evidence="7 11">
    <location>
        <position position="394"/>
    </location>
    <ligand>
        <name>[4Fe-4S] cluster</name>
        <dbReference type="ChEBI" id="CHEBI:49883"/>
    </ligand>
</feature>
<comment type="pathway">
    <text evidence="1 7 8">Purine metabolism; IMP biosynthesis via de novo pathway; N(1)-(5-phospho-D-ribosyl)glycinamide from 5-phospho-alpha-D-ribose 1-diphosphate: step 1/2.</text>
</comment>
<dbReference type="AlphaFoldDB" id="A0A0S7XNF7"/>
<evidence type="ECO:0000313" key="13">
    <source>
        <dbReference type="EMBL" id="KPJ63960.1"/>
    </source>
</evidence>
<feature type="domain" description="Glutamine amidotransferase type-2" evidence="12">
    <location>
        <begin position="8"/>
        <end position="232"/>
    </location>
</feature>
<keyword evidence="7" id="KW-0004">4Fe-4S</keyword>
<proteinExistence type="inferred from homology"/>
<dbReference type="UniPathway" id="UPA00074">
    <property type="reaction ID" value="UER00124"/>
</dbReference>
<evidence type="ECO:0000313" key="14">
    <source>
        <dbReference type="Proteomes" id="UP000052020"/>
    </source>
</evidence>
<dbReference type="InterPro" id="IPR029055">
    <property type="entry name" value="Ntn_hydrolases_N"/>
</dbReference>
<organism evidence="13 14">
    <name type="scientific">candidate division KD3-62 bacterium DG_56</name>
    <dbReference type="NCBI Taxonomy" id="1704032"/>
    <lineage>
        <taxon>Bacteria</taxon>
        <taxon>candidate division KD3-62</taxon>
    </lineage>
</organism>
<gene>
    <name evidence="7" type="primary">purF</name>
    <name evidence="13" type="ORF">AMK68_02730</name>
</gene>
<comment type="cofactor">
    <cofactor evidence="7 11">
        <name>[4Fe-4S] cluster</name>
        <dbReference type="ChEBI" id="CHEBI:49883"/>
    </cofactor>
    <text evidence="7 11">Binds 1 [4Fe-4S] cluster per subunit.</text>
</comment>
<feature type="binding site" evidence="7 11">
    <location>
        <position position="446"/>
    </location>
    <ligand>
        <name>[4Fe-4S] cluster</name>
        <dbReference type="ChEBI" id="CHEBI:49883"/>
    </ligand>
</feature>
<comment type="cofactor">
    <cofactor evidence="7 10">
        <name>Mg(2+)</name>
        <dbReference type="ChEBI" id="CHEBI:18420"/>
    </cofactor>
    <text evidence="7 10">Binds 1 Mg(2+) ion per subunit.</text>
</comment>
<feature type="binding site" evidence="7 10">
    <location>
        <position position="358"/>
    </location>
    <ligand>
        <name>Mg(2+)</name>
        <dbReference type="ChEBI" id="CHEBI:18420"/>
    </ligand>
</feature>
<accession>A0A0S7XNF7</accession>
<protein>
    <recommendedName>
        <fullName evidence="7">Amidophosphoribosyltransferase</fullName>
        <shortName evidence="7">ATase</shortName>
        <ecNumber evidence="7">2.4.2.14</ecNumber>
    </recommendedName>
    <alternativeName>
        <fullName evidence="7">Glutamine phosphoribosylpyrophosphate amidotransferase</fullName>
        <shortName evidence="7">GPATase</shortName>
    </alternativeName>
</protein>
<comment type="caution">
    <text evidence="13">The sequence shown here is derived from an EMBL/GenBank/DDBJ whole genome shotgun (WGS) entry which is preliminary data.</text>
</comment>
<feature type="active site" description="Nucleophile" evidence="7 9">
    <location>
        <position position="8"/>
    </location>
</feature>
<dbReference type="PANTHER" id="PTHR11907">
    <property type="entry name" value="AMIDOPHOSPHORIBOSYLTRANSFERASE"/>
    <property type="match status" value="1"/>
</dbReference>
<dbReference type="EC" id="2.4.2.14" evidence="7"/>
<evidence type="ECO:0000259" key="12">
    <source>
        <dbReference type="PROSITE" id="PS51278"/>
    </source>
</evidence>
<feature type="binding site" evidence="7 11">
    <location>
        <position position="449"/>
    </location>
    <ligand>
        <name>[4Fe-4S] cluster</name>
        <dbReference type="ChEBI" id="CHEBI:49883"/>
    </ligand>
</feature>
<comment type="function">
    <text evidence="7">Catalyzes the formation of phosphoribosylamine from phosphoribosylpyrophosphate (PRPP) and glutamine.</text>
</comment>
<dbReference type="Pfam" id="PF00156">
    <property type="entry name" value="Pribosyltran"/>
    <property type="match status" value="1"/>
</dbReference>
<dbReference type="PIRSF" id="PIRSF000485">
    <property type="entry name" value="Amd_phspho_trans"/>
    <property type="match status" value="1"/>
</dbReference>
<dbReference type="InterPro" id="IPR000836">
    <property type="entry name" value="PRTase_dom"/>
</dbReference>
<reference evidence="13 14" key="1">
    <citation type="journal article" date="2015" name="Microbiome">
        <title>Genomic resolution of linkages in carbon, nitrogen, and sulfur cycling among widespread estuary sediment bacteria.</title>
        <authorList>
            <person name="Baker B.J."/>
            <person name="Lazar C.S."/>
            <person name="Teske A.P."/>
            <person name="Dick G.J."/>
        </authorList>
    </citation>
    <scope>NUCLEOTIDE SEQUENCE [LARGE SCALE GENOMIC DNA]</scope>
    <source>
        <strain evidence="13">DG_56</strain>
    </source>
</reference>
<evidence type="ECO:0000256" key="4">
    <source>
        <dbReference type="ARBA" id="ARBA00022679"/>
    </source>
</evidence>
<evidence type="ECO:0000256" key="2">
    <source>
        <dbReference type="ARBA" id="ARBA00010138"/>
    </source>
</evidence>
<keyword evidence="3 7" id="KW-0328">Glycosyltransferase</keyword>
<keyword evidence="7 11" id="KW-0411">Iron-sulfur</keyword>
<comment type="catalytic activity">
    <reaction evidence="7 8">
        <text>5-phospho-beta-D-ribosylamine + L-glutamate + diphosphate = 5-phospho-alpha-D-ribose 1-diphosphate + L-glutamine + H2O</text>
        <dbReference type="Rhea" id="RHEA:14905"/>
        <dbReference type="ChEBI" id="CHEBI:15377"/>
        <dbReference type="ChEBI" id="CHEBI:29985"/>
        <dbReference type="ChEBI" id="CHEBI:33019"/>
        <dbReference type="ChEBI" id="CHEBI:58017"/>
        <dbReference type="ChEBI" id="CHEBI:58359"/>
        <dbReference type="ChEBI" id="CHEBI:58681"/>
        <dbReference type="EC" id="2.4.2.14"/>
    </reaction>
</comment>
<evidence type="ECO:0000256" key="5">
    <source>
        <dbReference type="ARBA" id="ARBA00022755"/>
    </source>
</evidence>
<dbReference type="GO" id="GO:0006189">
    <property type="term" value="P:'de novo' IMP biosynthetic process"/>
    <property type="evidence" value="ECO:0007669"/>
    <property type="project" value="UniProtKB-UniRule"/>
</dbReference>
<dbReference type="HAMAP" id="MF_01931">
    <property type="entry name" value="PurF"/>
    <property type="match status" value="1"/>
</dbReference>
<dbReference type="InterPro" id="IPR005854">
    <property type="entry name" value="PurF"/>
</dbReference>
<dbReference type="EMBL" id="LIZY01000052">
    <property type="protein sequence ID" value="KPJ63960.1"/>
    <property type="molecule type" value="Genomic_DNA"/>
</dbReference>
<feature type="binding site" evidence="7 10">
    <location>
        <position position="357"/>
    </location>
    <ligand>
        <name>Mg(2+)</name>
        <dbReference type="ChEBI" id="CHEBI:18420"/>
    </ligand>
</feature>
<dbReference type="InterPro" id="IPR017932">
    <property type="entry name" value="GATase_2_dom"/>
</dbReference>
<sequence length="481" mass="51756">MHGLKEACGVVGIYAPGRDVARMAHFALMQLQHRGEESAGIAVSNGEKVKCHRGMGLVMQVFDQDALSLLGGEIAIGHNRYSTTGSTRIANAQPVLVPVPAVRRTLAFAHNGNLVNAALLRERLQASGIHLETTADSEAMAKLIALQADRTAGLEEAIAEAAGQAQGAYSVVMMTEDRLMALRDPHGVRPLCLGELAPGQYVVASESCVMPVLGARWLREVSPGELITIDTQGLHSEQVLPPAQLALCVFEFIYFARPDSMIAGVLLHQARRRMGAELAREHPVEADLVVPVPETGWPAAIGYAEVSGVPLGQGLIRNRYIGRTFIQPDQRMRELGAQIKYTAMPGELQGKRVIAVDDTIVRGTTKAQTVRLLRDAGACEVHVRITAPRYRYPCFYGVDTSARGQLIAARLGSVEEIRQAIGADSLGYQTMSALVRAIGLPADTVCMACLDNKYPIPVPDEMQATKFALEKSPDSLVDVGG</sequence>